<accession>A0A7C8VHY1</accession>
<feature type="compositionally biased region" description="Basic and acidic residues" evidence="1">
    <location>
        <begin position="1"/>
        <end position="13"/>
    </location>
</feature>
<protein>
    <recommendedName>
        <fullName evidence="4">F-box domain-containing protein</fullName>
    </recommendedName>
</protein>
<dbReference type="EMBL" id="JAABOJ010000002">
    <property type="protein sequence ID" value="KAF3289969.1"/>
    <property type="molecule type" value="Genomic_DNA"/>
</dbReference>
<evidence type="ECO:0000256" key="1">
    <source>
        <dbReference type="SAM" id="MobiDB-lite"/>
    </source>
</evidence>
<proteinExistence type="predicted"/>
<dbReference type="Proteomes" id="UP000474640">
    <property type="component" value="Unassembled WGS sequence"/>
</dbReference>
<feature type="compositionally biased region" description="Polar residues" evidence="1">
    <location>
        <begin position="15"/>
        <end position="38"/>
    </location>
</feature>
<feature type="region of interest" description="Disordered" evidence="1">
    <location>
        <begin position="1"/>
        <end position="39"/>
    </location>
</feature>
<dbReference type="SUPFAM" id="SSF81383">
    <property type="entry name" value="F-box domain"/>
    <property type="match status" value="1"/>
</dbReference>
<gene>
    <name evidence="2" type="ORF">TWF970_003711</name>
</gene>
<evidence type="ECO:0008006" key="4">
    <source>
        <dbReference type="Google" id="ProtNLM"/>
    </source>
</evidence>
<organism evidence="2 3">
    <name type="scientific">Orbilia oligospora</name>
    <name type="common">Nematode-trapping fungus</name>
    <name type="synonym">Arthrobotrys oligospora</name>
    <dbReference type="NCBI Taxonomy" id="2813651"/>
    <lineage>
        <taxon>Eukaryota</taxon>
        <taxon>Fungi</taxon>
        <taxon>Dikarya</taxon>
        <taxon>Ascomycota</taxon>
        <taxon>Pezizomycotina</taxon>
        <taxon>Orbiliomycetes</taxon>
        <taxon>Orbiliales</taxon>
        <taxon>Orbiliaceae</taxon>
        <taxon>Orbilia</taxon>
    </lineage>
</organism>
<reference evidence="2 3" key="1">
    <citation type="submission" date="2020-01" db="EMBL/GenBank/DDBJ databases">
        <authorList>
            <person name="Palmer J.M."/>
        </authorList>
    </citation>
    <scope>NUCLEOTIDE SEQUENCE [LARGE SCALE GENOMIC DNA]</scope>
    <source>
        <strain evidence="2 3">TWF970</strain>
    </source>
</reference>
<name>A0A7C8VHY1_ORBOL</name>
<feature type="compositionally biased region" description="Polar residues" evidence="1">
    <location>
        <begin position="81"/>
        <end position="92"/>
    </location>
</feature>
<feature type="region of interest" description="Disordered" evidence="1">
    <location>
        <begin position="77"/>
        <end position="115"/>
    </location>
</feature>
<sequence length="723" mass="82551">MESRGDENTRDIGTRTPSMPNNPSSQTKIDHTSNSQPMTDDIRAIGIESETSDFIGTHTSKTDAARDPIVLETPIDETKFCPNTPSTPMSPTKPNPGLTPLSEETTSPTTEITRELSDFKPFDKFPPELLMRTFEFLDGRSLATAARTCFTFCQVATPIILSSLRLEVFSQDDEYIDTVIKGVDEEEHRKYTTILQDLNGLRNCLRHLSYRVKKGVVLDQDLENEFRDETLQLMVFTPTYITDLETEVQLFDMIVDIKIPLRLKKLTIFFDSYQNEDSFLDRIEIFDTEFLPKMETVKEIQLEWNFTAPRDTLMDTFLILVAIWAEFLDAVPNVEVVTLRCLPENPASKGPRPVNDPIPQTLPRRINHVINLMENVTLRDIKSLNVALDAVVYDPIYKFTKEDLKDTMVSPIFGITQASIFQVLNKFLSRHRHQLNSFSWSRIPGQETSRDRFREPLIEPLATVQGTKSLRFRMGKMNADIMETLLGEQYFANIATENWSSLRFLEVGHAVATNKWCRWLGKFTKNFVGVETLKLVALRCDDINNNMAVWTVLGCESMTDLAGILPKKLREMIVDLRYQSINDQGPEYIKDEPVAVFDLFGKLPYLNTVDIARGIKRGDICQRLSFKRNSQCLSNSAPQKGISYHRLGLSHPNLGATHQNHLKCIENLEVPLDTKIQFYGPDALNYGSILREYEQEIKKCTAGGVNGCVYLLQDLWHCRPIDF</sequence>
<comment type="caution">
    <text evidence="2">The sequence shown here is derived from an EMBL/GenBank/DDBJ whole genome shotgun (WGS) entry which is preliminary data.</text>
</comment>
<dbReference type="AlphaFoldDB" id="A0A7C8VHY1"/>
<dbReference type="OrthoDB" id="5306523at2759"/>
<feature type="compositionally biased region" description="Low complexity" evidence="1">
    <location>
        <begin position="98"/>
        <end position="111"/>
    </location>
</feature>
<evidence type="ECO:0000313" key="3">
    <source>
        <dbReference type="Proteomes" id="UP000474640"/>
    </source>
</evidence>
<dbReference type="InterPro" id="IPR036047">
    <property type="entry name" value="F-box-like_dom_sf"/>
</dbReference>
<evidence type="ECO:0000313" key="2">
    <source>
        <dbReference type="EMBL" id="KAF3289969.1"/>
    </source>
</evidence>